<protein>
    <submittedName>
        <fullName evidence="2">Uncharacterized protein</fullName>
    </submittedName>
</protein>
<proteinExistence type="predicted"/>
<evidence type="ECO:0000313" key="3">
    <source>
        <dbReference type="Proteomes" id="UP001552299"/>
    </source>
</evidence>
<evidence type="ECO:0000256" key="1">
    <source>
        <dbReference type="SAM" id="MobiDB-lite"/>
    </source>
</evidence>
<dbReference type="EMBL" id="JANQDX010000015">
    <property type="protein sequence ID" value="KAL0911741.1"/>
    <property type="molecule type" value="Genomic_DNA"/>
</dbReference>
<dbReference type="Proteomes" id="UP001552299">
    <property type="component" value="Unassembled WGS sequence"/>
</dbReference>
<accession>A0ABD0UN28</accession>
<sequence>MLAISATNSFIPCLESWEILFTAISSLDFGDIEHHALAIIICPNTHRFAANQAQIFVLETGGVEKEGCRGGGDRCQSIDIDADVIVVDVIKLPVLYGIELDGDDVVAGIAVIGEVEEAKVLAWEDGGEVGGRGYGKGDAMGADVLVLGKNGEDEGGGEGEGRPLDSTVPPPLRRRSAPSKPLKTKLGSEEETEETAAEAIRVVMIRNEARSLKKTGSSLRLPLPPFTQSISVYTERRER</sequence>
<keyword evidence="3" id="KW-1185">Reference proteome</keyword>
<name>A0ABD0UN28_DENTH</name>
<comment type="caution">
    <text evidence="2">The sequence shown here is derived from an EMBL/GenBank/DDBJ whole genome shotgun (WGS) entry which is preliminary data.</text>
</comment>
<gene>
    <name evidence="2" type="ORF">M5K25_019901</name>
</gene>
<reference evidence="2 3" key="1">
    <citation type="journal article" date="2024" name="Plant Biotechnol. J.">
        <title>Dendrobium thyrsiflorum genome and its molecular insights into genes involved in important horticultural traits.</title>
        <authorList>
            <person name="Chen B."/>
            <person name="Wang J.Y."/>
            <person name="Zheng P.J."/>
            <person name="Li K.L."/>
            <person name="Liang Y.M."/>
            <person name="Chen X.F."/>
            <person name="Zhang C."/>
            <person name="Zhao X."/>
            <person name="He X."/>
            <person name="Zhang G.Q."/>
            <person name="Liu Z.J."/>
            <person name="Xu Q."/>
        </authorList>
    </citation>
    <scope>NUCLEOTIDE SEQUENCE [LARGE SCALE GENOMIC DNA]</scope>
    <source>
        <strain evidence="2">GZMU011</strain>
    </source>
</reference>
<evidence type="ECO:0000313" key="2">
    <source>
        <dbReference type="EMBL" id="KAL0911741.1"/>
    </source>
</evidence>
<feature type="region of interest" description="Disordered" evidence="1">
    <location>
        <begin position="148"/>
        <end position="196"/>
    </location>
</feature>
<organism evidence="2 3">
    <name type="scientific">Dendrobium thyrsiflorum</name>
    <name type="common">Pinecone-like raceme dendrobium</name>
    <name type="synonym">Orchid</name>
    <dbReference type="NCBI Taxonomy" id="117978"/>
    <lineage>
        <taxon>Eukaryota</taxon>
        <taxon>Viridiplantae</taxon>
        <taxon>Streptophyta</taxon>
        <taxon>Embryophyta</taxon>
        <taxon>Tracheophyta</taxon>
        <taxon>Spermatophyta</taxon>
        <taxon>Magnoliopsida</taxon>
        <taxon>Liliopsida</taxon>
        <taxon>Asparagales</taxon>
        <taxon>Orchidaceae</taxon>
        <taxon>Epidendroideae</taxon>
        <taxon>Malaxideae</taxon>
        <taxon>Dendrobiinae</taxon>
        <taxon>Dendrobium</taxon>
    </lineage>
</organism>
<dbReference type="AlphaFoldDB" id="A0ABD0UN28"/>